<dbReference type="AlphaFoldDB" id="A0AAE1NTP0"/>
<protein>
    <submittedName>
        <fullName evidence="1">Uncharacterized protein</fullName>
    </submittedName>
</protein>
<dbReference type="EMBL" id="JAWZYT010004063">
    <property type="protein sequence ID" value="KAK4295523.1"/>
    <property type="molecule type" value="Genomic_DNA"/>
</dbReference>
<accession>A0AAE1NTP0</accession>
<evidence type="ECO:0000313" key="1">
    <source>
        <dbReference type="EMBL" id="KAK4295523.1"/>
    </source>
</evidence>
<evidence type="ECO:0000313" key="2">
    <source>
        <dbReference type="Proteomes" id="UP001292094"/>
    </source>
</evidence>
<sequence>MMIGVECRCSIASPQTRYLPSPAQQTIGRQMLSSSSDDLVQGWRCPSRSWFRRGAFNLHFRHTGEKN</sequence>
<dbReference type="Proteomes" id="UP001292094">
    <property type="component" value="Unassembled WGS sequence"/>
</dbReference>
<reference evidence="1" key="1">
    <citation type="submission" date="2023-11" db="EMBL/GenBank/DDBJ databases">
        <title>Genome assemblies of two species of porcelain crab, Petrolisthes cinctipes and Petrolisthes manimaculis (Anomura: Porcellanidae).</title>
        <authorList>
            <person name="Angst P."/>
        </authorList>
    </citation>
    <scope>NUCLEOTIDE SEQUENCE</scope>
    <source>
        <strain evidence="1">PB745_02</strain>
        <tissue evidence="1">Gill</tissue>
    </source>
</reference>
<gene>
    <name evidence="1" type="ORF">Pmani_031925</name>
</gene>
<keyword evidence="2" id="KW-1185">Reference proteome</keyword>
<organism evidence="1 2">
    <name type="scientific">Petrolisthes manimaculis</name>
    <dbReference type="NCBI Taxonomy" id="1843537"/>
    <lineage>
        <taxon>Eukaryota</taxon>
        <taxon>Metazoa</taxon>
        <taxon>Ecdysozoa</taxon>
        <taxon>Arthropoda</taxon>
        <taxon>Crustacea</taxon>
        <taxon>Multicrustacea</taxon>
        <taxon>Malacostraca</taxon>
        <taxon>Eumalacostraca</taxon>
        <taxon>Eucarida</taxon>
        <taxon>Decapoda</taxon>
        <taxon>Pleocyemata</taxon>
        <taxon>Anomura</taxon>
        <taxon>Galatheoidea</taxon>
        <taxon>Porcellanidae</taxon>
        <taxon>Petrolisthes</taxon>
    </lineage>
</organism>
<name>A0AAE1NTP0_9EUCA</name>
<comment type="caution">
    <text evidence="1">The sequence shown here is derived from an EMBL/GenBank/DDBJ whole genome shotgun (WGS) entry which is preliminary data.</text>
</comment>
<proteinExistence type="predicted"/>